<dbReference type="Pfam" id="PF00450">
    <property type="entry name" value="Peptidase_S10"/>
    <property type="match status" value="1"/>
</dbReference>
<reference evidence="14" key="1">
    <citation type="journal article" date="2014" name="BMC Genomics">
        <title>Genome characteristics reveal the impact of lichenization on lichen-forming fungus Endocarpon pusillum Hedwig (Verrucariales, Ascomycota).</title>
        <authorList>
            <person name="Wang Y.-Y."/>
            <person name="Liu B."/>
            <person name="Zhang X.-Y."/>
            <person name="Zhou Q.-M."/>
            <person name="Zhang T."/>
            <person name="Li H."/>
            <person name="Yu Y.-F."/>
            <person name="Zhang X.-L."/>
            <person name="Hao X.-Y."/>
            <person name="Wang M."/>
            <person name="Wang L."/>
            <person name="Wei J.-C."/>
        </authorList>
    </citation>
    <scope>NUCLEOTIDE SEQUENCE [LARGE SCALE GENOMIC DNA]</scope>
    <source>
        <strain evidence="14">Z07020 / HMAS-L-300199</strain>
    </source>
</reference>
<dbReference type="Proteomes" id="UP000019373">
    <property type="component" value="Unassembled WGS sequence"/>
</dbReference>
<dbReference type="Pfam" id="PF00172">
    <property type="entry name" value="Zn_clus"/>
    <property type="match status" value="1"/>
</dbReference>
<dbReference type="PROSITE" id="PS00463">
    <property type="entry name" value="ZN2_CY6_FUNGAL_1"/>
    <property type="match status" value="1"/>
</dbReference>
<dbReference type="GO" id="GO:0008270">
    <property type="term" value="F:zinc ion binding"/>
    <property type="evidence" value="ECO:0007669"/>
    <property type="project" value="InterPro"/>
</dbReference>
<dbReference type="InterPro" id="IPR029058">
    <property type="entry name" value="AB_hydrolase_fold"/>
</dbReference>
<evidence type="ECO:0000256" key="2">
    <source>
        <dbReference type="ARBA" id="ARBA00022645"/>
    </source>
</evidence>
<dbReference type="GO" id="GO:0003677">
    <property type="term" value="F:DNA binding"/>
    <property type="evidence" value="ECO:0007669"/>
    <property type="project" value="UniProtKB-KW"/>
</dbReference>
<accession>U1GGH9</accession>
<dbReference type="SUPFAM" id="SSF57701">
    <property type="entry name" value="Zn2/Cys6 DNA-binding domain"/>
    <property type="match status" value="1"/>
</dbReference>
<evidence type="ECO:0000313" key="13">
    <source>
        <dbReference type="EMBL" id="ERF76777.1"/>
    </source>
</evidence>
<dbReference type="InterPro" id="IPR036864">
    <property type="entry name" value="Zn2-C6_fun-type_DNA-bd_sf"/>
</dbReference>
<organism evidence="13 14">
    <name type="scientific">Endocarpon pusillum (strain Z07020 / HMAS-L-300199)</name>
    <name type="common">Lichen-forming fungus</name>
    <dbReference type="NCBI Taxonomy" id="1263415"/>
    <lineage>
        <taxon>Eukaryota</taxon>
        <taxon>Fungi</taxon>
        <taxon>Dikarya</taxon>
        <taxon>Ascomycota</taxon>
        <taxon>Pezizomycotina</taxon>
        <taxon>Eurotiomycetes</taxon>
        <taxon>Chaetothyriomycetidae</taxon>
        <taxon>Verrucariales</taxon>
        <taxon>Verrucariaceae</taxon>
        <taxon>Endocarpon</taxon>
    </lineage>
</organism>
<evidence type="ECO:0000256" key="6">
    <source>
        <dbReference type="ARBA" id="ARBA00023125"/>
    </source>
</evidence>
<feature type="region of interest" description="Disordered" evidence="11">
    <location>
        <begin position="77"/>
        <end position="101"/>
    </location>
</feature>
<keyword evidence="7" id="KW-0804">Transcription</keyword>
<dbReference type="OrthoDB" id="443318at2759"/>
<dbReference type="Gene3D" id="4.10.240.10">
    <property type="entry name" value="Zn(2)-C6 fungal-type DNA-binding domain"/>
    <property type="match status" value="1"/>
</dbReference>
<feature type="region of interest" description="Disordered" evidence="11">
    <location>
        <begin position="236"/>
        <end position="266"/>
    </location>
</feature>
<feature type="compositionally biased region" description="Polar residues" evidence="11">
    <location>
        <begin position="236"/>
        <end position="249"/>
    </location>
</feature>
<evidence type="ECO:0000256" key="4">
    <source>
        <dbReference type="ARBA" id="ARBA00022801"/>
    </source>
</evidence>
<keyword evidence="6" id="KW-0238">DNA-binding</keyword>
<dbReference type="GeneID" id="19237370"/>
<dbReference type="eggNOG" id="KOG1282">
    <property type="taxonomic scope" value="Eukaryota"/>
</dbReference>
<proteinExistence type="inferred from homology"/>
<dbReference type="GO" id="GO:0006508">
    <property type="term" value="P:proteolysis"/>
    <property type="evidence" value="ECO:0007669"/>
    <property type="project" value="UniProtKB-KW"/>
</dbReference>
<name>U1GGH9_ENDPU</name>
<dbReference type="HOGENOM" id="CLU_320043_0_0_1"/>
<evidence type="ECO:0000256" key="10">
    <source>
        <dbReference type="RuleBase" id="RU361156"/>
    </source>
</evidence>
<dbReference type="PANTHER" id="PTHR11802:SF131">
    <property type="entry name" value="CARBOXYPEPTIDASE"/>
    <property type="match status" value="1"/>
</dbReference>
<feature type="compositionally biased region" description="Polar residues" evidence="11">
    <location>
        <begin position="82"/>
        <end position="101"/>
    </location>
</feature>
<dbReference type="PRINTS" id="PR00724">
    <property type="entry name" value="CRBOXYPTASEC"/>
</dbReference>
<keyword evidence="2 10" id="KW-0121">Carboxypeptidase</keyword>
<dbReference type="EMBL" id="KE720721">
    <property type="protein sequence ID" value="ERF76777.1"/>
    <property type="molecule type" value="Genomic_DNA"/>
</dbReference>
<evidence type="ECO:0000256" key="1">
    <source>
        <dbReference type="ARBA" id="ARBA00009431"/>
    </source>
</evidence>
<dbReference type="InterPro" id="IPR018202">
    <property type="entry name" value="Ser_caboxypep_ser_AS"/>
</dbReference>
<sequence length="907" mass="100948">MSPPTETMQQSTTKRKAFIAGFPEGVRPAKRRAAKACQTCRSRKVRCDVVDSGPPCNNCRLDRLQCIVSDSRRKRKPRSCSLDEQSQSPVSSNAESDAGDVNSNMNIKSIDWIPSSDYADRVFCTPSAGNSFELQLDRHVPHMLYRMQGRRLNHEERIRRISSDTAQATHHICDLLNANPNQQINKRTSAEKYQQCIEVLQQLHDIYASAASATSFLQKAMRSPNLATNLSLQSSNPKITRTKNTSATVLTPPPDTDESATFSHSSMPSKYLRSMGQYSPPASDGSDECASFSAMMPPDHTSNTIIGDVDLDHDFDTLFNLDADMDFWAAEDESKSSSFGPNPNDPHHGAEWTPFTPWNTSWEPAWLSCAQSSPHNGPRLRKLARQLPLDPTGVTTITSPTNVTIRYKEPGKAGVCETTPGVDSYSGFIDLAPDVHAFFWFFESRRDPANDPITLWLNGGPGSDSLIGLFQELGPCNVTEDLQTQLNPYAWNEVSNMLFLSQPVGVGFSYAETEPGSLNNFTGVFQNASVGGVAGRYPVIDATEVDTTELAAIAAWEILQGFYSALPQLDSEVQSKQFNLWTESYGGHYGPTFYRYFYEQNEAIANGSTPGKYFTFNTLGLINALIDEAIQVPFYPIFANNNTYGIKAINDTVYNYMNFACYMINGCLDQLRYCKLTNRTSLTDQAICSEAQSMCRDNVEGPYYSYGDRGVYDIRHPYDDPTPPDYFQEFLNLASTQEAIGVNTNYTQYSNNEIYYAFQQTGDFVYPIFLEDLQVLLDSPVRIALIYGDADYICNWFGGEAVSLAANFSGAEEFRAAGYTPMIVDGVEYGETREYGNFSFTRVYEAGHEVPYYQPLASLALFNRTINMFDIATGELKITEDYATNGTARATHTEPFVPLPSSTTSTL</sequence>
<keyword evidence="8" id="KW-0325">Glycoprotein</keyword>
<dbReference type="Gene3D" id="3.40.50.1820">
    <property type="entry name" value="alpha/beta hydrolase"/>
    <property type="match status" value="1"/>
</dbReference>
<dbReference type="CDD" id="cd00067">
    <property type="entry name" value="GAL4"/>
    <property type="match status" value="1"/>
</dbReference>
<keyword evidence="4 10" id="KW-0378">Hydrolase</keyword>
<dbReference type="PROSITE" id="PS00131">
    <property type="entry name" value="CARBOXYPEPT_SER_SER"/>
    <property type="match status" value="1"/>
</dbReference>
<comment type="similarity">
    <text evidence="1 10">Belongs to the peptidase S10 family.</text>
</comment>
<evidence type="ECO:0000256" key="7">
    <source>
        <dbReference type="ARBA" id="ARBA00023163"/>
    </source>
</evidence>
<feature type="domain" description="Zn(2)-C6 fungal-type" evidence="12">
    <location>
        <begin position="36"/>
        <end position="68"/>
    </location>
</feature>
<keyword evidence="5" id="KW-0805">Transcription regulation</keyword>
<keyword evidence="14" id="KW-1185">Reference proteome</keyword>
<dbReference type="InterPro" id="IPR001138">
    <property type="entry name" value="Zn2Cys6_DnaBD"/>
</dbReference>
<evidence type="ECO:0000256" key="3">
    <source>
        <dbReference type="ARBA" id="ARBA00022670"/>
    </source>
</evidence>
<keyword evidence="3 10" id="KW-0645">Protease</keyword>
<evidence type="ECO:0000256" key="9">
    <source>
        <dbReference type="ARBA" id="ARBA00023242"/>
    </source>
</evidence>
<evidence type="ECO:0000256" key="5">
    <source>
        <dbReference type="ARBA" id="ARBA00023015"/>
    </source>
</evidence>
<dbReference type="RefSeq" id="XP_007785989.1">
    <property type="nucleotide sequence ID" value="XM_007787799.1"/>
</dbReference>
<keyword evidence="9" id="KW-0539">Nucleus</keyword>
<dbReference type="SUPFAM" id="SSF53474">
    <property type="entry name" value="alpha/beta-Hydrolases"/>
    <property type="match status" value="1"/>
</dbReference>
<dbReference type="PROSITE" id="PS50048">
    <property type="entry name" value="ZN2_CY6_FUNGAL_2"/>
    <property type="match status" value="1"/>
</dbReference>
<evidence type="ECO:0000313" key="14">
    <source>
        <dbReference type="Proteomes" id="UP000019373"/>
    </source>
</evidence>
<protein>
    <recommendedName>
        <fullName evidence="10">Carboxypeptidase</fullName>
        <ecNumber evidence="10">3.4.16.-</ecNumber>
    </recommendedName>
</protein>
<dbReference type="GO" id="GO:0000324">
    <property type="term" value="C:fungal-type vacuole"/>
    <property type="evidence" value="ECO:0007669"/>
    <property type="project" value="TreeGrafter"/>
</dbReference>
<dbReference type="AlphaFoldDB" id="U1GGH9"/>
<evidence type="ECO:0000259" key="12">
    <source>
        <dbReference type="PROSITE" id="PS50048"/>
    </source>
</evidence>
<dbReference type="SMART" id="SM00066">
    <property type="entry name" value="GAL4"/>
    <property type="match status" value="1"/>
</dbReference>
<dbReference type="GO" id="GO:0004185">
    <property type="term" value="F:serine-type carboxypeptidase activity"/>
    <property type="evidence" value="ECO:0007669"/>
    <property type="project" value="UniProtKB-UniRule"/>
</dbReference>
<dbReference type="PANTHER" id="PTHR11802">
    <property type="entry name" value="SERINE PROTEASE FAMILY S10 SERINE CARBOXYPEPTIDASE"/>
    <property type="match status" value="1"/>
</dbReference>
<dbReference type="GO" id="GO:0000981">
    <property type="term" value="F:DNA-binding transcription factor activity, RNA polymerase II-specific"/>
    <property type="evidence" value="ECO:0007669"/>
    <property type="project" value="InterPro"/>
</dbReference>
<evidence type="ECO:0000256" key="8">
    <source>
        <dbReference type="ARBA" id="ARBA00023180"/>
    </source>
</evidence>
<evidence type="ECO:0000256" key="11">
    <source>
        <dbReference type="SAM" id="MobiDB-lite"/>
    </source>
</evidence>
<dbReference type="InterPro" id="IPR001563">
    <property type="entry name" value="Peptidase_S10"/>
</dbReference>
<dbReference type="EC" id="3.4.16.-" evidence="10"/>
<gene>
    <name evidence="13" type="ORF">EPUS_02316</name>
</gene>